<keyword evidence="9" id="KW-1185">Reference proteome</keyword>
<evidence type="ECO:0000256" key="4">
    <source>
        <dbReference type="ARBA" id="ARBA00022989"/>
    </source>
</evidence>
<evidence type="ECO:0000313" key="8">
    <source>
        <dbReference type="EMBL" id="RVU39835.1"/>
    </source>
</evidence>
<feature type="transmembrane region" description="Helical" evidence="6">
    <location>
        <begin position="275"/>
        <end position="291"/>
    </location>
</feature>
<dbReference type="PANTHER" id="PTHR32322">
    <property type="entry name" value="INNER MEMBRANE TRANSPORTER"/>
    <property type="match status" value="1"/>
</dbReference>
<feature type="transmembrane region" description="Helical" evidence="6">
    <location>
        <begin position="42"/>
        <end position="60"/>
    </location>
</feature>
<sequence length="298" mass="32288">MGPKWSIDAYMFLTFATLCWGGNAVLSRLAVGEISPLALVTARWGGVVLLIALFMRGPLLRDLPMLKRHWRFVCAMGAAGFTLFNAVYYIAAHSTTAINLGIIQGAIPVFVMVGSYLLYKEKIRVIQGLGVVVTLVGVVVVVTRGSMDRLVTLTVNDGDFLMLVAAFLYASYAIGLRRKPPVSTLGLFSGLSIVAFFVSLPFFAGEIIMGDFLAPTPLGWLIVLAVTIFPSFVSQLCFITGVEKIGPSRAGVFVNLVPIFASGMAVAFLGEEFHIFHGVALLLVLFGIFLSEKFKKQH</sequence>
<evidence type="ECO:0000256" key="3">
    <source>
        <dbReference type="ARBA" id="ARBA00022692"/>
    </source>
</evidence>
<evidence type="ECO:0000259" key="7">
    <source>
        <dbReference type="Pfam" id="PF00892"/>
    </source>
</evidence>
<feature type="transmembrane region" description="Helical" evidence="6">
    <location>
        <begin position="97"/>
        <end position="119"/>
    </location>
</feature>
<accession>A0A3S2ZD82</accession>
<dbReference type="GO" id="GO:0005886">
    <property type="term" value="C:plasma membrane"/>
    <property type="evidence" value="ECO:0007669"/>
    <property type="project" value="UniProtKB-SubCell"/>
</dbReference>
<feature type="transmembrane region" description="Helical" evidence="6">
    <location>
        <begin position="217"/>
        <end position="238"/>
    </location>
</feature>
<organism evidence="8 9">
    <name type="scientific">Hwanghaeella grinnelliae</name>
    <dbReference type="NCBI Taxonomy" id="2500179"/>
    <lineage>
        <taxon>Bacteria</taxon>
        <taxon>Pseudomonadati</taxon>
        <taxon>Pseudomonadota</taxon>
        <taxon>Alphaproteobacteria</taxon>
        <taxon>Rhodospirillales</taxon>
        <taxon>Rhodospirillaceae</taxon>
        <taxon>Hwanghaeella</taxon>
    </lineage>
</organism>
<feature type="transmembrane region" description="Helical" evidence="6">
    <location>
        <begin position="185"/>
        <end position="205"/>
    </location>
</feature>
<dbReference type="Proteomes" id="UP000287447">
    <property type="component" value="Unassembled WGS sequence"/>
</dbReference>
<evidence type="ECO:0000313" key="9">
    <source>
        <dbReference type="Proteomes" id="UP000287447"/>
    </source>
</evidence>
<keyword evidence="2" id="KW-1003">Cell membrane</keyword>
<name>A0A3S2ZD82_9PROT</name>
<proteinExistence type="predicted"/>
<feature type="domain" description="EamA" evidence="7">
    <location>
        <begin position="158"/>
        <end position="290"/>
    </location>
</feature>
<dbReference type="InterPro" id="IPR037185">
    <property type="entry name" value="EmrE-like"/>
</dbReference>
<dbReference type="InterPro" id="IPR050638">
    <property type="entry name" value="AA-Vitamin_Transporters"/>
</dbReference>
<feature type="domain" description="EamA" evidence="7">
    <location>
        <begin position="10"/>
        <end position="142"/>
    </location>
</feature>
<feature type="transmembrane region" description="Helical" evidence="6">
    <location>
        <begin position="126"/>
        <end position="147"/>
    </location>
</feature>
<keyword evidence="3 6" id="KW-0812">Transmembrane</keyword>
<evidence type="ECO:0000256" key="2">
    <source>
        <dbReference type="ARBA" id="ARBA00022475"/>
    </source>
</evidence>
<feature type="transmembrane region" description="Helical" evidence="6">
    <location>
        <begin position="72"/>
        <end position="91"/>
    </location>
</feature>
<gene>
    <name evidence="8" type="ORF">EOI86_09615</name>
</gene>
<dbReference type="EMBL" id="SADE01000001">
    <property type="protein sequence ID" value="RVU39835.1"/>
    <property type="molecule type" value="Genomic_DNA"/>
</dbReference>
<dbReference type="AlphaFoldDB" id="A0A3S2ZD82"/>
<feature type="transmembrane region" description="Helical" evidence="6">
    <location>
        <begin position="250"/>
        <end position="269"/>
    </location>
</feature>
<dbReference type="Pfam" id="PF00892">
    <property type="entry name" value="EamA"/>
    <property type="match status" value="2"/>
</dbReference>
<dbReference type="OrthoDB" id="9806889at2"/>
<reference evidence="9" key="1">
    <citation type="submission" date="2019-01" db="EMBL/GenBank/DDBJ databases">
        <title>Gri0909 isolated from a small marine red alga.</title>
        <authorList>
            <person name="Kim J."/>
            <person name="Jeong S.E."/>
            <person name="Jeon C.O."/>
        </authorList>
    </citation>
    <scope>NUCLEOTIDE SEQUENCE [LARGE SCALE GENOMIC DNA]</scope>
    <source>
        <strain evidence="9">Gri0909</strain>
    </source>
</reference>
<keyword evidence="4 6" id="KW-1133">Transmembrane helix</keyword>
<dbReference type="SUPFAM" id="SSF103481">
    <property type="entry name" value="Multidrug resistance efflux transporter EmrE"/>
    <property type="match status" value="2"/>
</dbReference>
<keyword evidence="5 6" id="KW-0472">Membrane</keyword>
<comment type="caution">
    <text evidence="8">The sequence shown here is derived from an EMBL/GenBank/DDBJ whole genome shotgun (WGS) entry which is preliminary data.</text>
</comment>
<dbReference type="InterPro" id="IPR000620">
    <property type="entry name" value="EamA_dom"/>
</dbReference>
<evidence type="ECO:0000256" key="6">
    <source>
        <dbReference type="SAM" id="Phobius"/>
    </source>
</evidence>
<comment type="subcellular location">
    <subcellularLocation>
        <location evidence="1">Cell membrane</location>
        <topology evidence="1">Multi-pass membrane protein</topology>
    </subcellularLocation>
</comment>
<evidence type="ECO:0000256" key="5">
    <source>
        <dbReference type="ARBA" id="ARBA00023136"/>
    </source>
</evidence>
<dbReference type="PANTHER" id="PTHR32322:SF18">
    <property type="entry name" value="S-ADENOSYLMETHIONINE_S-ADENOSYLHOMOCYSTEINE TRANSPORTER"/>
    <property type="match status" value="1"/>
</dbReference>
<evidence type="ECO:0000256" key="1">
    <source>
        <dbReference type="ARBA" id="ARBA00004651"/>
    </source>
</evidence>
<feature type="transmembrane region" description="Helical" evidence="6">
    <location>
        <begin position="159"/>
        <end position="176"/>
    </location>
</feature>
<protein>
    <submittedName>
        <fullName evidence="8">DMT family transporter</fullName>
    </submittedName>
</protein>